<keyword evidence="1" id="KW-1133">Transmembrane helix</keyword>
<feature type="transmembrane region" description="Helical" evidence="1">
    <location>
        <begin position="223"/>
        <end position="240"/>
    </location>
</feature>
<sequence>MPDRSPRSAPPVQPIARPEPSIRVVVVILIAAVIFLEFWVYSLQLHQNPRFFLDILQGIADAPAQYRIGVVFAADWLARHTHQAIHHTLVLIDFCSALAMTGALTTLLFRSPVYRRAERVAQWFGGAVFCLLTLNYLLWLTWYVRPETLTSAALLSLTLLLLSIPMPGGAVLSRSLGIAGMIGLSAVAGIVRADLQATLHAGVCLICLLGPGRGFALPRWLQFGASALSLLVACACQYYMMHVRYPHATYGSSPVLMLFSNLRGPLPWVVPALALFPWFWTTFTVLRGRFRPEGPALSALAGSLLFFCMWMTVGRFDEVRIFLPYALTLMPLTVTVAMTRLIQPDLDSRVE</sequence>
<feature type="transmembrane region" description="Helical" evidence="1">
    <location>
        <begin position="121"/>
        <end position="142"/>
    </location>
</feature>
<feature type="transmembrane region" description="Helical" evidence="1">
    <location>
        <begin position="266"/>
        <end position="285"/>
    </location>
</feature>
<dbReference type="AlphaFoldDB" id="A0A239L847"/>
<accession>A0A239L847</accession>
<reference evidence="2 3" key="1">
    <citation type="submission" date="2017-06" db="EMBL/GenBank/DDBJ databases">
        <authorList>
            <person name="Kim H.J."/>
            <person name="Triplett B.A."/>
        </authorList>
    </citation>
    <scope>NUCLEOTIDE SEQUENCE [LARGE SCALE GENOMIC DNA]</scope>
    <source>
        <strain evidence="2 3">DSM 18704</strain>
    </source>
</reference>
<dbReference type="Proteomes" id="UP000198356">
    <property type="component" value="Unassembled WGS sequence"/>
</dbReference>
<evidence type="ECO:0000313" key="3">
    <source>
        <dbReference type="Proteomes" id="UP000198356"/>
    </source>
</evidence>
<protein>
    <submittedName>
        <fullName evidence="2">Uncharacterized protein</fullName>
    </submittedName>
</protein>
<evidence type="ECO:0000256" key="1">
    <source>
        <dbReference type="SAM" id="Phobius"/>
    </source>
</evidence>
<gene>
    <name evidence="2" type="ORF">SAMN05421770_106154</name>
</gene>
<proteinExistence type="predicted"/>
<organism evidence="2 3">
    <name type="scientific">Granulicella rosea</name>
    <dbReference type="NCBI Taxonomy" id="474952"/>
    <lineage>
        <taxon>Bacteria</taxon>
        <taxon>Pseudomonadati</taxon>
        <taxon>Acidobacteriota</taxon>
        <taxon>Terriglobia</taxon>
        <taxon>Terriglobales</taxon>
        <taxon>Acidobacteriaceae</taxon>
        <taxon>Granulicella</taxon>
    </lineage>
</organism>
<feature type="transmembrane region" description="Helical" evidence="1">
    <location>
        <begin position="322"/>
        <end position="342"/>
    </location>
</feature>
<feature type="transmembrane region" description="Helical" evidence="1">
    <location>
        <begin position="197"/>
        <end position="216"/>
    </location>
</feature>
<keyword evidence="1" id="KW-0472">Membrane</keyword>
<feature type="transmembrane region" description="Helical" evidence="1">
    <location>
        <begin position="171"/>
        <end position="191"/>
    </location>
</feature>
<feature type="transmembrane region" description="Helical" evidence="1">
    <location>
        <begin position="297"/>
        <end position="316"/>
    </location>
</feature>
<feature type="transmembrane region" description="Helical" evidence="1">
    <location>
        <begin position="84"/>
        <end position="109"/>
    </location>
</feature>
<keyword evidence="3" id="KW-1185">Reference proteome</keyword>
<dbReference type="EMBL" id="FZOU01000006">
    <property type="protein sequence ID" value="SNT26162.1"/>
    <property type="molecule type" value="Genomic_DNA"/>
</dbReference>
<name>A0A239L847_9BACT</name>
<keyword evidence="1" id="KW-0812">Transmembrane</keyword>
<feature type="transmembrane region" description="Helical" evidence="1">
    <location>
        <begin position="21"/>
        <end position="41"/>
    </location>
</feature>
<evidence type="ECO:0000313" key="2">
    <source>
        <dbReference type="EMBL" id="SNT26162.1"/>
    </source>
</evidence>